<evidence type="ECO:0000313" key="4">
    <source>
        <dbReference type="Proteomes" id="UP000008922"/>
    </source>
</evidence>
<dbReference type="InterPro" id="IPR001173">
    <property type="entry name" value="Glyco_trans_2-like"/>
</dbReference>
<evidence type="ECO:0000256" key="1">
    <source>
        <dbReference type="SAM" id="Phobius"/>
    </source>
</evidence>
<dbReference type="SUPFAM" id="SSF53448">
    <property type="entry name" value="Nucleotide-diphospho-sugar transferases"/>
    <property type="match status" value="1"/>
</dbReference>
<sequence>MNGLPTLSLFEHAPQMAVFFLTLGVFIALSNFFLVRRLGDYPAPNTFPRVSVLVPARNEEANIEACLRSLLTQDYPNYEVLALDDHSTDGTGAILARLAAEFPHLRVLKGEPLPPGWLGKHWACHQLAQAAQGDLLLFTDADTRHAPAMLRRAVAAQVAEDADLLTAFPYEEAHSWGEKLIIPVMGFGIFSFLPVALAQRLGWRGLSVTIGQFMLFRRSAFEAVGGFAAVRAHAVDDVALGRRILEQGFRWRLLDATEEVHCRMYHNLREAVDGFTKNVFAFFDYHVLLYVLAWTWVSICFLEPPLALMGAALNFPLTDFPLPLAQIAVVETLFLWVIAAMRFRFPPLVILFYPLSIALFVMIAVRSLVFTLQGKAEWKGRALSRPALRW</sequence>
<dbReference type="PANTHER" id="PTHR43646">
    <property type="entry name" value="GLYCOSYLTRANSFERASE"/>
    <property type="match status" value="1"/>
</dbReference>
<dbReference type="Gene3D" id="3.90.550.10">
    <property type="entry name" value="Spore Coat Polysaccharide Biosynthesis Protein SpsA, Chain A"/>
    <property type="match status" value="1"/>
</dbReference>
<dbReference type="STRING" id="926569.ANT_00800"/>
<dbReference type="EMBL" id="AP012029">
    <property type="protein sequence ID" value="BAJ62114.1"/>
    <property type="molecule type" value="Genomic_DNA"/>
</dbReference>
<feature type="transmembrane region" description="Helical" evidence="1">
    <location>
        <begin position="320"/>
        <end position="339"/>
    </location>
</feature>
<dbReference type="eggNOG" id="COG1215">
    <property type="taxonomic scope" value="Bacteria"/>
</dbReference>
<keyword evidence="4" id="KW-1185">Reference proteome</keyword>
<name>E8MYG9_ANATU</name>
<dbReference type="FunCoup" id="E8MYG9">
    <property type="interactions" value="12"/>
</dbReference>
<dbReference type="Pfam" id="PF00535">
    <property type="entry name" value="Glycos_transf_2"/>
    <property type="match status" value="1"/>
</dbReference>
<keyword evidence="1" id="KW-0812">Transmembrane</keyword>
<dbReference type="HOGENOM" id="CLU_038143_0_0_0"/>
<organism evidence="3 4">
    <name type="scientific">Anaerolinea thermophila (strain DSM 14523 / JCM 11388 / NBRC 100420 / UNI-1)</name>
    <dbReference type="NCBI Taxonomy" id="926569"/>
    <lineage>
        <taxon>Bacteria</taxon>
        <taxon>Bacillati</taxon>
        <taxon>Chloroflexota</taxon>
        <taxon>Anaerolineae</taxon>
        <taxon>Anaerolineales</taxon>
        <taxon>Anaerolineaceae</taxon>
        <taxon>Anaerolinea</taxon>
    </lineage>
</organism>
<evidence type="ECO:0000259" key="2">
    <source>
        <dbReference type="Pfam" id="PF00535"/>
    </source>
</evidence>
<evidence type="ECO:0000313" key="3">
    <source>
        <dbReference type="EMBL" id="BAJ62114.1"/>
    </source>
</evidence>
<keyword evidence="1" id="KW-0472">Membrane</keyword>
<accession>E8MYG9</accession>
<reference evidence="3 4" key="1">
    <citation type="submission" date="2010-12" db="EMBL/GenBank/DDBJ databases">
        <title>Whole genome sequence of Anaerolinea thermophila UNI-1.</title>
        <authorList>
            <person name="Narita-Yamada S."/>
            <person name="Kishi E."/>
            <person name="Watanabe Y."/>
            <person name="Takasaki K."/>
            <person name="Ankai A."/>
            <person name="Oguchi A."/>
            <person name="Fukui S."/>
            <person name="Takahashi M."/>
            <person name="Yashiro I."/>
            <person name="Hosoyama A."/>
            <person name="Sekiguchi Y."/>
            <person name="Hanada S."/>
            <person name="Fujita N."/>
        </authorList>
    </citation>
    <scope>NUCLEOTIDE SEQUENCE [LARGE SCALE GENOMIC DNA]</scope>
    <source>
        <strain evidence="4">DSM 14523 / JCM 11388 / NBRC 100420 / UNI-1</strain>
    </source>
</reference>
<dbReference type="PANTHER" id="PTHR43646:SF3">
    <property type="entry name" value="SLR1566 PROTEIN"/>
    <property type="match status" value="1"/>
</dbReference>
<keyword evidence="1" id="KW-1133">Transmembrane helix</keyword>
<keyword evidence="3" id="KW-0808">Transferase</keyword>
<dbReference type="AlphaFoldDB" id="E8MYG9"/>
<feature type="transmembrane region" description="Helical" evidence="1">
    <location>
        <begin position="351"/>
        <end position="372"/>
    </location>
</feature>
<dbReference type="KEGG" id="atm:ANT_00800"/>
<dbReference type="Proteomes" id="UP000008922">
    <property type="component" value="Chromosome"/>
</dbReference>
<feature type="domain" description="Glycosyltransferase 2-like" evidence="2">
    <location>
        <begin position="51"/>
        <end position="224"/>
    </location>
</feature>
<dbReference type="InterPro" id="IPR029044">
    <property type="entry name" value="Nucleotide-diphossugar_trans"/>
</dbReference>
<dbReference type="RefSeq" id="WP_013558512.1">
    <property type="nucleotide sequence ID" value="NC_014960.1"/>
</dbReference>
<proteinExistence type="predicted"/>
<feature type="transmembrane region" description="Helical" evidence="1">
    <location>
        <begin position="287"/>
        <end position="308"/>
    </location>
</feature>
<dbReference type="EC" id="2.4.-.-" evidence="3"/>
<protein>
    <submittedName>
        <fullName evidence="3">Glycosyltransferase</fullName>
        <ecNumber evidence="3">2.4.-.-</ecNumber>
    </submittedName>
</protein>
<feature type="transmembrane region" description="Helical" evidence="1">
    <location>
        <begin position="16"/>
        <end position="35"/>
    </location>
</feature>
<gene>
    <name evidence="3" type="ordered locus">ANT_00800</name>
</gene>
<dbReference type="OrthoDB" id="9800276at2"/>
<dbReference type="InParanoid" id="E8MYG9"/>
<dbReference type="GO" id="GO:0016757">
    <property type="term" value="F:glycosyltransferase activity"/>
    <property type="evidence" value="ECO:0007669"/>
    <property type="project" value="UniProtKB-KW"/>
</dbReference>
<keyword evidence="3" id="KW-0328">Glycosyltransferase</keyword>